<protein>
    <submittedName>
        <fullName evidence="2">Histidinol-phosphatase</fullName>
    </submittedName>
</protein>
<comment type="caution">
    <text evidence="2">The sequence shown here is derived from an EMBL/GenBank/DDBJ whole genome shotgun (WGS) entry which is preliminary data.</text>
</comment>
<dbReference type="OrthoDB" id="9791620at2"/>
<dbReference type="SMART" id="SM00481">
    <property type="entry name" value="POLIIIAc"/>
    <property type="match status" value="1"/>
</dbReference>
<dbReference type="CDD" id="cd07432">
    <property type="entry name" value="PHP_HisPPase"/>
    <property type="match status" value="1"/>
</dbReference>
<dbReference type="InterPro" id="IPR004013">
    <property type="entry name" value="PHP_dom"/>
</dbReference>
<evidence type="ECO:0000313" key="2">
    <source>
        <dbReference type="EMBL" id="KYZ76806.1"/>
    </source>
</evidence>
<keyword evidence="3" id="KW-1185">Reference proteome</keyword>
<dbReference type="GO" id="GO:0035312">
    <property type="term" value="F:5'-3' DNA exonuclease activity"/>
    <property type="evidence" value="ECO:0007669"/>
    <property type="project" value="TreeGrafter"/>
</dbReference>
<accession>A0A154BS68</accession>
<dbReference type="STRING" id="1794912.AXX12_10380"/>
<dbReference type="PANTHER" id="PTHR42924">
    <property type="entry name" value="EXONUCLEASE"/>
    <property type="match status" value="1"/>
</dbReference>
<dbReference type="RefSeq" id="WP_066242899.1">
    <property type="nucleotide sequence ID" value="NZ_LSGP01000017.1"/>
</dbReference>
<dbReference type="InterPro" id="IPR003141">
    <property type="entry name" value="Pol/His_phosphatase_N"/>
</dbReference>
<dbReference type="AlphaFoldDB" id="A0A154BS68"/>
<evidence type="ECO:0000313" key="3">
    <source>
        <dbReference type="Proteomes" id="UP000076268"/>
    </source>
</evidence>
<sequence length="253" mass="27320">MSRLFTADLHVHTLLSPCAAVEMTPRHIVRRAVEFGIDIIAITDHNACDNVAAAIEAATGAGIVIIPGMEVETKEETHVLTLFETLPQLAAWEAYVAARRSGRKNDEKKFGAQFIVDAEDNLVAVKEEMLLGAIDADVAEVARTVAAIGGITIASHVDRPSYSILSQLGFIPPDVELAAVEVSRLTPYREASRLPGISGLPVITSSDAHTMDDFACGPRTEFLLERPTLSEIRLALANNQNRRIVGAIKSRTT</sequence>
<dbReference type="Proteomes" id="UP000076268">
    <property type="component" value="Unassembled WGS sequence"/>
</dbReference>
<dbReference type="InterPro" id="IPR016195">
    <property type="entry name" value="Pol/histidinol_Pase-like"/>
</dbReference>
<evidence type="ECO:0000259" key="1">
    <source>
        <dbReference type="SMART" id="SM00481"/>
    </source>
</evidence>
<dbReference type="SUPFAM" id="SSF89550">
    <property type="entry name" value="PHP domain-like"/>
    <property type="match status" value="1"/>
</dbReference>
<dbReference type="PANTHER" id="PTHR42924:SF3">
    <property type="entry name" value="POLYMERASE_HISTIDINOL PHOSPHATASE N-TERMINAL DOMAIN-CONTAINING PROTEIN"/>
    <property type="match status" value="1"/>
</dbReference>
<gene>
    <name evidence="2" type="ORF">AXX12_10380</name>
</gene>
<feature type="domain" description="Polymerase/histidinol phosphatase N-terminal" evidence="1">
    <location>
        <begin position="7"/>
        <end position="75"/>
    </location>
</feature>
<organism evidence="2 3">
    <name type="scientific">Anaerosporomusa subterranea</name>
    <dbReference type="NCBI Taxonomy" id="1794912"/>
    <lineage>
        <taxon>Bacteria</taxon>
        <taxon>Bacillati</taxon>
        <taxon>Bacillota</taxon>
        <taxon>Negativicutes</taxon>
        <taxon>Acetonemataceae</taxon>
        <taxon>Anaerosporomusa</taxon>
    </lineage>
</organism>
<proteinExistence type="predicted"/>
<dbReference type="Gene3D" id="3.20.20.140">
    <property type="entry name" value="Metal-dependent hydrolases"/>
    <property type="match status" value="1"/>
</dbReference>
<dbReference type="EMBL" id="LSGP01000017">
    <property type="protein sequence ID" value="KYZ76806.1"/>
    <property type="molecule type" value="Genomic_DNA"/>
</dbReference>
<name>A0A154BS68_ANASB</name>
<dbReference type="Pfam" id="PF02811">
    <property type="entry name" value="PHP"/>
    <property type="match status" value="1"/>
</dbReference>
<dbReference type="GO" id="GO:0004534">
    <property type="term" value="F:5'-3' RNA exonuclease activity"/>
    <property type="evidence" value="ECO:0007669"/>
    <property type="project" value="TreeGrafter"/>
</dbReference>
<reference evidence="2 3" key="1">
    <citation type="submission" date="2016-02" db="EMBL/GenBank/DDBJ databases">
        <title>Anaerosporomusa subterraneum gen. nov., sp. nov., a spore-forming obligate anaerobe isolated from saprolite.</title>
        <authorList>
            <person name="Choi J.K."/>
            <person name="Shah M."/>
            <person name="Yee N."/>
        </authorList>
    </citation>
    <scope>NUCLEOTIDE SEQUENCE [LARGE SCALE GENOMIC DNA]</scope>
    <source>
        <strain evidence="2 3">RU4</strain>
    </source>
</reference>
<dbReference type="InterPro" id="IPR052018">
    <property type="entry name" value="PHP_domain"/>
</dbReference>